<evidence type="ECO:0000313" key="9">
    <source>
        <dbReference type="Proteomes" id="UP000006394"/>
    </source>
</evidence>
<dbReference type="GO" id="GO:0016787">
    <property type="term" value="F:hydrolase activity"/>
    <property type="evidence" value="ECO:0007669"/>
    <property type="project" value="UniProtKB-UniRule"/>
</dbReference>
<dbReference type="OrthoDB" id="9765670at2"/>
<keyword evidence="9" id="KW-1185">Reference proteome</keyword>
<protein>
    <recommendedName>
        <fullName evidence="5">DNA 3'-5' helicase II</fullName>
    </recommendedName>
</protein>
<dbReference type="PANTHER" id="PTHR11070">
    <property type="entry name" value="UVRD / RECB / PCRA DNA HELICASE FAMILY MEMBER"/>
    <property type="match status" value="1"/>
</dbReference>
<name>A6GZV6_FLAPJ</name>
<evidence type="ECO:0000256" key="3">
    <source>
        <dbReference type="ARBA" id="ARBA00022806"/>
    </source>
</evidence>
<evidence type="ECO:0000256" key="2">
    <source>
        <dbReference type="ARBA" id="ARBA00022801"/>
    </source>
</evidence>
<dbReference type="Gene3D" id="3.40.50.300">
    <property type="entry name" value="P-loop containing nucleotide triphosphate hydrolases"/>
    <property type="match status" value="2"/>
</dbReference>
<dbReference type="InterPro" id="IPR014016">
    <property type="entry name" value="UvrD-like_ATP-bd"/>
</dbReference>
<evidence type="ECO:0000313" key="8">
    <source>
        <dbReference type="EMBL" id="CAL43629.1"/>
    </source>
</evidence>
<dbReference type="PROSITE" id="PS51198">
    <property type="entry name" value="UVRD_HELICASE_ATP_BIND"/>
    <property type="match status" value="1"/>
</dbReference>
<dbReference type="GO" id="GO:0000725">
    <property type="term" value="P:recombinational repair"/>
    <property type="evidence" value="ECO:0007669"/>
    <property type="project" value="TreeGrafter"/>
</dbReference>
<dbReference type="SUPFAM" id="SSF52540">
    <property type="entry name" value="P-loop containing nucleoside triphosphate hydrolases"/>
    <property type="match status" value="1"/>
</dbReference>
<dbReference type="Pfam" id="PF13245">
    <property type="entry name" value="AAA_19"/>
    <property type="match status" value="1"/>
</dbReference>
<dbReference type="PANTHER" id="PTHR11070:SF2">
    <property type="entry name" value="ATP-DEPENDENT DNA HELICASE SRS2"/>
    <property type="match status" value="1"/>
</dbReference>
<dbReference type="EMBL" id="AM398681">
    <property type="protein sequence ID" value="CAL43629.1"/>
    <property type="molecule type" value="Genomic_DNA"/>
</dbReference>
<keyword evidence="4 6" id="KW-0067">ATP-binding</keyword>
<dbReference type="GO" id="GO:0043138">
    <property type="term" value="F:3'-5' DNA helicase activity"/>
    <property type="evidence" value="ECO:0007669"/>
    <property type="project" value="TreeGrafter"/>
</dbReference>
<keyword evidence="1 6" id="KW-0547">Nucleotide-binding</keyword>
<evidence type="ECO:0000256" key="6">
    <source>
        <dbReference type="PROSITE-ProRule" id="PRU00560"/>
    </source>
</evidence>
<feature type="binding site" evidence="6">
    <location>
        <begin position="31"/>
        <end position="38"/>
    </location>
    <ligand>
        <name>ATP</name>
        <dbReference type="ChEBI" id="CHEBI:30616"/>
    </ligand>
</feature>
<dbReference type="GeneID" id="66552252"/>
<dbReference type="AlphaFoldDB" id="A6GZV6"/>
<dbReference type="Proteomes" id="UP000006394">
    <property type="component" value="Chromosome"/>
</dbReference>
<dbReference type="eggNOG" id="COG0210">
    <property type="taxonomic scope" value="Bacteria"/>
</dbReference>
<sequence length="633" mass="73951">MVKTGLVLEKKDEFQEIMEHIKNGNNFLLSGGAGSGKTYSLVQVIKQVIEDNPTSKVACMTYTNAAVKEIEERVNHDNLNVTTIHDFLWDNIKHFQKDLKSTLVKLINDEDVTKIKIENETVPFDYFDSLEDEIQYKEYLRLKEGIISHDELLIVANSMFQRFPKLCDILKDRYQFIFIDEYQDTHKEVIEIFLTHLNQSKKKNIIGFFGDAMQSIYPDGIGNLDEYKGDEAEKVKEVKKDQNRRNPKLVYELANRLRVNADGLIQTHSDENNAPNMSVGIVKEGNIKFAYSNDGNLQTFRDYLGWDFSNSKETKELNLTHNLIAGKAGFRGLMEIYDRDRIIELKNKITKKIKEDNIEISEEATFGEVIDQVNLPVKSSTQVGQFITQNNDLYTTARNYPFTVFRKIYLDKDQLLDDKKQDKEDENKKGSKRDHLIKHLFKIQNNISLYQNRKYNEFLRITDFRYNFKNIEQKRLLQKNIIELIDVGDKTIEQIITEANEKGICLVDDNLMRFITEKEYVYNRVKNIRFSEFQKLYDYLEGATPFSTQHKTKGDEFNNVLVILDNGKWNDYNFEYLFLNIGSPSVLERTQKIFYVCCTRAKENLAVYYHNPKPTVIEKAKELFGAKNVVCLD</sequence>
<dbReference type="HOGENOM" id="CLU_027270_1_0_10"/>
<gene>
    <name evidence="8" type="ordered locus">FP1561</name>
</gene>
<evidence type="ECO:0000256" key="1">
    <source>
        <dbReference type="ARBA" id="ARBA00022741"/>
    </source>
</evidence>
<accession>A6GZV6</accession>
<dbReference type="STRING" id="402612.FP1561"/>
<reference evidence="8 9" key="1">
    <citation type="journal article" date="2007" name="Nat. Biotechnol.">
        <title>Complete genome sequence of the fish pathogen Flavobacterium psychrophilum.</title>
        <authorList>
            <person name="Duchaud E."/>
            <person name="Boussaha M."/>
            <person name="Loux V."/>
            <person name="Bernardet J.F."/>
            <person name="Michel C."/>
            <person name="Kerouault B."/>
            <person name="Mondot S."/>
            <person name="Nicolas P."/>
            <person name="Bossy R."/>
            <person name="Caron C."/>
            <person name="Bessieres P."/>
            <person name="Gibrat J.F."/>
            <person name="Claverol S."/>
            <person name="Dumetz F."/>
            <person name="Le Henaff M."/>
            <person name="Benmansour A."/>
        </authorList>
    </citation>
    <scope>NUCLEOTIDE SEQUENCE [LARGE SCALE GENOMIC DNA]</scope>
    <source>
        <strain evidence="9">ATCC 49511 / DSM 21280 / CIP 103535 / JIP02/86</strain>
    </source>
</reference>
<evidence type="ECO:0000256" key="4">
    <source>
        <dbReference type="ARBA" id="ARBA00022840"/>
    </source>
</evidence>
<dbReference type="GO" id="GO:0003677">
    <property type="term" value="F:DNA binding"/>
    <property type="evidence" value="ECO:0007669"/>
    <property type="project" value="InterPro"/>
</dbReference>
<keyword evidence="2 6" id="KW-0378">Hydrolase</keyword>
<dbReference type="InterPro" id="IPR027417">
    <property type="entry name" value="P-loop_NTPase"/>
</dbReference>
<dbReference type="EnsemblBacteria" id="CAL43629">
    <property type="protein sequence ID" value="CAL43629"/>
    <property type="gene ID" value="FP1561"/>
</dbReference>
<dbReference type="InterPro" id="IPR000212">
    <property type="entry name" value="DNA_helicase_UvrD/REP"/>
</dbReference>
<organism evidence="8 9">
    <name type="scientific">Flavobacterium psychrophilum (strain ATCC 49511 / DSM 21280 / CIP 103535 / JIP02/86)</name>
    <dbReference type="NCBI Taxonomy" id="402612"/>
    <lineage>
        <taxon>Bacteria</taxon>
        <taxon>Pseudomonadati</taxon>
        <taxon>Bacteroidota</taxon>
        <taxon>Flavobacteriia</taxon>
        <taxon>Flavobacteriales</taxon>
        <taxon>Flavobacteriaceae</taxon>
        <taxon>Flavobacterium</taxon>
    </lineage>
</organism>
<feature type="domain" description="UvrD-like helicase ATP-binding" evidence="7">
    <location>
        <begin position="10"/>
        <end position="247"/>
    </location>
</feature>
<dbReference type="GO" id="GO:0005524">
    <property type="term" value="F:ATP binding"/>
    <property type="evidence" value="ECO:0007669"/>
    <property type="project" value="UniProtKB-UniRule"/>
</dbReference>
<proteinExistence type="predicted"/>
<evidence type="ECO:0000256" key="5">
    <source>
        <dbReference type="ARBA" id="ARBA00034923"/>
    </source>
</evidence>
<dbReference type="RefSeq" id="WP_011963674.1">
    <property type="nucleotide sequence ID" value="NC_009613.3"/>
</dbReference>
<dbReference type="KEGG" id="fps:FP1561"/>
<evidence type="ECO:0000259" key="7">
    <source>
        <dbReference type="PROSITE" id="PS51198"/>
    </source>
</evidence>
<dbReference type="PATRIC" id="fig|402612.5.peg.1577"/>
<keyword evidence="3 6" id="KW-0347">Helicase</keyword>